<accession>A0A0G1W3K7</accession>
<dbReference type="AlphaFoldDB" id="A0A0G1W3K7"/>
<reference evidence="1 2" key="1">
    <citation type="journal article" date="2015" name="Nature">
        <title>rRNA introns, odd ribosomes, and small enigmatic genomes across a large radiation of phyla.</title>
        <authorList>
            <person name="Brown C.T."/>
            <person name="Hug L.A."/>
            <person name="Thomas B.C."/>
            <person name="Sharon I."/>
            <person name="Castelle C.J."/>
            <person name="Singh A."/>
            <person name="Wilkins M.J."/>
            <person name="Williams K.H."/>
            <person name="Banfield J.F."/>
        </authorList>
    </citation>
    <scope>NUCLEOTIDE SEQUENCE [LARGE SCALE GENOMIC DNA]</scope>
</reference>
<evidence type="ECO:0000313" key="1">
    <source>
        <dbReference type="EMBL" id="KKW13351.1"/>
    </source>
</evidence>
<sequence length="59" mass="7130">MARVFTEKEEALLRKWARLLKEENARDPKRVRKEDQAFRASLPQENPVQAMFFRRPSRT</sequence>
<dbReference type="Proteomes" id="UP000034588">
    <property type="component" value="Unassembled WGS sequence"/>
</dbReference>
<comment type="caution">
    <text evidence="1">The sequence shown here is derived from an EMBL/GenBank/DDBJ whole genome shotgun (WGS) entry which is preliminary data.</text>
</comment>
<dbReference type="EMBL" id="LCQD01000002">
    <property type="protein sequence ID" value="KKW13351.1"/>
    <property type="molecule type" value="Genomic_DNA"/>
</dbReference>
<evidence type="ECO:0000313" key="2">
    <source>
        <dbReference type="Proteomes" id="UP000034588"/>
    </source>
</evidence>
<organism evidence="1 2">
    <name type="scientific">Candidatus Gottesmanbacteria bacterium GW2011_GWB1_49_7</name>
    <dbReference type="NCBI Taxonomy" id="1618448"/>
    <lineage>
        <taxon>Bacteria</taxon>
        <taxon>Candidatus Gottesmaniibacteriota</taxon>
    </lineage>
</organism>
<protein>
    <submittedName>
        <fullName evidence="1">Uncharacterized protein</fullName>
    </submittedName>
</protein>
<proteinExistence type="predicted"/>
<gene>
    <name evidence="1" type="ORF">UY48_C0002G0042</name>
</gene>
<name>A0A0G1W3K7_9BACT</name>